<feature type="domain" description="O-methyltransferase dimerisation" evidence="6">
    <location>
        <begin position="59"/>
        <end position="153"/>
    </location>
</feature>
<evidence type="ECO:0008006" key="9">
    <source>
        <dbReference type="Google" id="ProtNLM"/>
    </source>
</evidence>
<gene>
    <name evidence="7" type="ORF">LUZ61_011498</name>
</gene>
<dbReference type="InterPro" id="IPR036388">
    <property type="entry name" value="WH-like_DNA-bd_sf"/>
</dbReference>
<dbReference type="SUPFAM" id="SSF46785">
    <property type="entry name" value="Winged helix' DNA-binding domain"/>
    <property type="match status" value="1"/>
</dbReference>
<dbReference type="InterPro" id="IPR036390">
    <property type="entry name" value="WH_DNA-bd_sf"/>
</dbReference>
<keyword evidence="3" id="KW-0949">S-adenosyl-L-methionine</keyword>
<proteinExistence type="predicted"/>
<evidence type="ECO:0000313" key="7">
    <source>
        <dbReference type="EMBL" id="KAJ3707793.1"/>
    </source>
</evidence>
<dbReference type="InterPro" id="IPR016461">
    <property type="entry name" value="COMT-like"/>
</dbReference>
<dbReference type="GO" id="GO:0008171">
    <property type="term" value="F:O-methyltransferase activity"/>
    <property type="evidence" value="ECO:0007669"/>
    <property type="project" value="InterPro"/>
</dbReference>
<evidence type="ECO:0000259" key="6">
    <source>
        <dbReference type="Pfam" id="PF08100"/>
    </source>
</evidence>
<evidence type="ECO:0000256" key="3">
    <source>
        <dbReference type="ARBA" id="ARBA00022691"/>
    </source>
</evidence>
<evidence type="ECO:0000256" key="1">
    <source>
        <dbReference type="ARBA" id="ARBA00022603"/>
    </source>
</evidence>
<dbReference type="Pfam" id="PF08100">
    <property type="entry name" value="Dimerisation"/>
    <property type="match status" value="1"/>
</dbReference>
<sequence>MHRCQSCKPPIIPFLQHYNTKINQSSKNPNNRMGSYELDMDVAVPQLSQDDELYVQVSLVGSAILPLTLKAVLELDVLEIIKKGSASATTKPVMMTAEDIAAQLPTKNPQAAAMLDRMLALLASFDIVSCVIEKKEKVVRRYGPAPIFKLLTKDEDGSTAATLSLVGLQQAFISAGQHLKEAVLEGGIAFEKAHGMKAFEYIETNPYFRGLFNKAMMESSTFLLKKMLETYQGFKDVHVLVDVGGGVGAALGMITSKYTHIKGINLDLPHAIAAAPSLPGVEHVGGNMFDCIPHGDTILLKYVLHNWSNKHCVKILKNCYDALPNEGKVIIVDIILPVNPDPTTRSKGAFIMDAMMMTYFGGKERTKIEFENLAKEAGFTRVETQYFYGEAWIIELRK</sequence>
<reference evidence="7 8" key="1">
    <citation type="journal article" date="2022" name="Cell">
        <title>Repeat-based holocentromeres influence genome architecture and karyotype evolution.</title>
        <authorList>
            <person name="Hofstatter P.G."/>
            <person name="Thangavel G."/>
            <person name="Lux T."/>
            <person name="Neumann P."/>
            <person name="Vondrak T."/>
            <person name="Novak P."/>
            <person name="Zhang M."/>
            <person name="Costa L."/>
            <person name="Castellani M."/>
            <person name="Scott A."/>
            <person name="Toegelov H."/>
            <person name="Fuchs J."/>
            <person name="Mata-Sucre Y."/>
            <person name="Dias Y."/>
            <person name="Vanzela A.L.L."/>
            <person name="Huettel B."/>
            <person name="Almeida C.C.S."/>
            <person name="Simkova H."/>
            <person name="Souza G."/>
            <person name="Pedrosa-Harand A."/>
            <person name="Macas J."/>
            <person name="Mayer K.F.X."/>
            <person name="Houben A."/>
            <person name="Marques A."/>
        </authorList>
    </citation>
    <scope>NUCLEOTIDE SEQUENCE [LARGE SCALE GENOMIC DNA]</scope>
    <source>
        <strain evidence="7">RhyTen1mFocal</strain>
    </source>
</reference>
<dbReference type="EMBL" id="JAMRDG010000001">
    <property type="protein sequence ID" value="KAJ3707793.1"/>
    <property type="molecule type" value="Genomic_DNA"/>
</dbReference>
<evidence type="ECO:0000313" key="8">
    <source>
        <dbReference type="Proteomes" id="UP001210211"/>
    </source>
</evidence>
<dbReference type="AlphaFoldDB" id="A0AAD6A1B9"/>
<organism evidence="7 8">
    <name type="scientific">Rhynchospora tenuis</name>
    <dbReference type="NCBI Taxonomy" id="198213"/>
    <lineage>
        <taxon>Eukaryota</taxon>
        <taxon>Viridiplantae</taxon>
        <taxon>Streptophyta</taxon>
        <taxon>Embryophyta</taxon>
        <taxon>Tracheophyta</taxon>
        <taxon>Spermatophyta</taxon>
        <taxon>Magnoliopsida</taxon>
        <taxon>Liliopsida</taxon>
        <taxon>Poales</taxon>
        <taxon>Cyperaceae</taxon>
        <taxon>Cyperoideae</taxon>
        <taxon>Rhynchosporeae</taxon>
        <taxon>Rhynchospora</taxon>
    </lineage>
</organism>
<dbReference type="InterPro" id="IPR029063">
    <property type="entry name" value="SAM-dependent_MTases_sf"/>
</dbReference>
<dbReference type="PROSITE" id="PS51683">
    <property type="entry name" value="SAM_OMT_II"/>
    <property type="match status" value="1"/>
</dbReference>
<comment type="caution">
    <text evidence="7">The sequence shown here is derived from an EMBL/GenBank/DDBJ whole genome shotgun (WGS) entry which is preliminary data.</text>
</comment>
<accession>A0AAD6A1B9</accession>
<evidence type="ECO:0000256" key="4">
    <source>
        <dbReference type="PIRSR" id="PIRSR005739-1"/>
    </source>
</evidence>
<keyword evidence="1" id="KW-0489">Methyltransferase</keyword>
<name>A0AAD6A1B9_9POAL</name>
<dbReference type="Gene3D" id="3.40.50.150">
    <property type="entry name" value="Vaccinia Virus protein VP39"/>
    <property type="match status" value="1"/>
</dbReference>
<feature type="active site" description="Proton acceptor" evidence="4">
    <location>
        <position position="305"/>
    </location>
</feature>
<dbReference type="PANTHER" id="PTHR11746">
    <property type="entry name" value="O-METHYLTRANSFERASE"/>
    <property type="match status" value="1"/>
</dbReference>
<dbReference type="Pfam" id="PF00891">
    <property type="entry name" value="Methyltransf_2"/>
    <property type="match status" value="1"/>
</dbReference>
<evidence type="ECO:0000259" key="5">
    <source>
        <dbReference type="Pfam" id="PF00891"/>
    </source>
</evidence>
<keyword evidence="2" id="KW-0808">Transferase</keyword>
<dbReference type="Gene3D" id="1.10.10.10">
    <property type="entry name" value="Winged helix-like DNA-binding domain superfamily/Winged helix DNA-binding domain"/>
    <property type="match status" value="1"/>
</dbReference>
<keyword evidence="8" id="KW-1185">Reference proteome</keyword>
<dbReference type="FunFam" id="1.10.10.10:FF:000357">
    <property type="entry name" value="Caffeic acid 3-O-methyltransferase"/>
    <property type="match status" value="1"/>
</dbReference>
<dbReference type="GO" id="GO:0032259">
    <property type="term" value="P:methylation"/>
    <property type="evidence" value="ECO:0007669"/>
    <property type="project" value="UniProtKB-KW"/>
</dbReference>
<dbReference type="PIRSF" id="PIRSF005739">
    <property type="entry name" value="O-mtase"/>
    <property type="match status" value="1"/>
</dbReference>
<protein>
    <recommendedName>
        <fullName evidence="9">O-methyltransferase</fullName>
    </recommendedName>
</protein>
<dbReference type="InterPro" id="IPR001077">
    <property type="entry name" value="COMT_C"/>
</dbReference>
<dbReference type="SUPFAM" id="SSF53335">
    <property type="entry name" value="S-adenosyl-L-methionine-dependent methyltransferases"/>
    <property type="match status" value="1"/>
</dbReference>
<evidence type="ECO:0000256" key="2">
    <source>
        <dbReference type="ARBA" id="ARBA00022679"/>
    </source>
</evidence>
<feature type="domain" description="O-methyltransferase C-terminal" evidence="5">
    <location>
        <begin position="177"/>
        <end position="379"/>
    </location>
</feature>
<dbReference type="Proteomes" id="UP001210211">
    <property type="component" value="Unassembled WGS sequence"/>
</dbReference>
<dbReference type="InterPro" id="IPR012967">
    <property type="entry name" value="COMT_dimerisation"/>
</dbReference>
<dbReference type="GO" id="GO:0046983">
    <property type="term" value="F:protein dimerization activity"/>
    <property type="evidence" value="ECO:0007669"/>
    <property type="project" value="InterPro"/>
</dbReference>